<feature type="region of interest" description="Disordered" evidence="2">
    <location>
        <begin position="288"/>
        <end position="362"/>
    </location>
</feature>
<name>A0A1B7TJM2_9ASCO</name>
<dbReference type="AlphaFoldDB" id="A0A1B7TJM2"/>
<dbReference type="OrthoDB" id="3971900at2759"/>
<feature type="compositionally biased region" description="Polar residues" evidence="2">
    <location>
        <begin position="1"/>
        <end position="12"/>
    </location>
</feature>
<feature type="region of interest" description="Disordered" evidence="2">
    <location>
        <begin position="1"/>
        <end position="61"/>
    </location>
</feature>
<feature type="region of interest" description="Disordered" evidence="2">
    <location>
        <begin position="230"/>
        <end position="262"/>
    </location>
</feature>
<evidence type="ECO:0000313" key="4">
    <source>
        <dbReference type="Proteomes" id="UP000092321"/>
    </source>
</evidence>
<evidence type="ECO:0000256" key="1">
    <source>
        <dbReference type="SAM" id="Coils"/>
    </source>
</evidence>
<keyword evidence="4" id="KW-1185">Reference proteome</keyword>
<accession>A0A1B7TJM2</accession>
<reference evidence="4" key="1">
    <citation type="journal article" date="2016" name="Proc. Natl. Acad. Sci. U.S.A.">
        <title>Comparative genomics of biotechnologically important yeasts.</title>
        <authorList>
            <person name="Riley R."/>
            <person name="Haridas S."/>
            <person name="Wolfe K.H."/>
            <person name="Lopes M.R."/>
            <person name="Hittinger C.T."/>
            <person name="Goeker M."/>
            <person name="Salamov A.A."/>
            <person name="Wisecaver J.H."/>
            <person name="Long T.M."/>
            <person name="Calvey C.H."/>
            <person name="Aerts A.L."/>
            <person name="Barry K.W."/>
            <person name="Choi C."/>
            <person name="Clum A."/>
            <person name="Coughlan A.Y."/>
            <person name="Deshpande S."/>
            <person name="Douglass A.P."/>
            <person name="Hanson S.J."/>
            <person name="Klenk H.-P."/>
            <person name="LaButti K.M."/>
            <person name="Lapidus A."/>
            <person name="Lindquist E.A."/>
            <person name="Lipzen A.M."/>
            <person name="Meier-Kolthoff J.P."/>
            <person name="Ohm R.A."/>
            <person name="Otillar R.P."/>
            <person name="Pangilinan J.L."/>
            <person name="Peng Y."/>
            <person name="Rokas A."/>
            <person name="Rosa C.A."/>
            <person name="Scheuner C."/>
            <person name="Sibirny A.A."/>
            <person name="Slot J.C."/>
            <person name="Stielow J.B."/>
            <person name="Sun H."/>
            <person name="Kurtzman C.P."/>
            <person name="Blackwell M."/>
            <person name="Grigoriev I.V."/>
            <person name="Jeffries T.W."/>
        </authorList>
    </citation>
    <scope>NUCLEOTIDE SEQUENCE [LARGE SCALE GENOMIC DNA]</scope>
    <source>
        <strain evidence="4">NRRL Y-1626</strain>
    </source>
</reference>
<feature type="non-terminal residue" evidence="3">
    <location>
        <position position="387"/>
    </location>
</feature>
<proteinExistence type="predicted"/>
<feature type="compositionally biased region" description="Basic and acidic residues" evidence="2">
    <location>
        <begin position="292"/>
        <end position="336"/>
    </location>
</feature>
<feature type="compositionally biased region" description="Polar residues" evidence="2">
    <location>
        <begin position="34"/>
        <end position="46"/>
    </location>
</feature>
<feature type="compositionally biased region" description="Low complexity" evidence="2">
    <location>
        <begin position="22"/>
        <end position="33"/>
    </location>
</feature>
<feature type="coiled-coil region" evidence="1">
    <location>
        <begin position="134"/>
        <end position="161"/>
    </location>
</feature>
<dbReference type="EMBL" id="LXPE01000001">
    <property type="protein sequence ID" value="OBA28952.1"/>
    <property type="molecule type" value="Genomic_DNA"/>
</dbReference>
<evidence type="ECO:0000313" key="3">
    <source>
        <dbReference type="EMBL" id="OBA28952.1"/>
    </source>
</evidence>
<organism evidence="3 4">
    <name type="scientific">Hanseniaspora valbyensis NRRL Y-1626</name>
    <dbReference type="NCBI Taxonomy" id="766949"/>
    <lineage>
        <taxon>Eukaryota</taxon>
        <taxon>Fungi</taxon>
        <taxon>Dikarya</taxon>
        <taxon>Ascomycota</taxon>
        <taxon>Saccharomycotina</taxon>
        <taxon>Saccharomycetes</taxon>
        <taxon>Saccharomycodales</taxon>
        <taxon>Saccharomycodaceae</taxon>
        <taxon>Hanseniaspora</taxon>
    </lineage>
</organism>
<dbReference type="Proteomes" id="UP000092321">
    <property type="component" value="Unassembled WGS sequence"/>
</dbReference>
<gene>
    <name evidence="3" type="ORF">HANVADRAFT_50907</name>
</gene>
<feature type="region of interest" description="Disordered" evidence="2">
    <location>
        <begin position="168"/>
        <end position="208"/>
    </location>
</feature>
<evidence type="ECO:0000256" key="2">
    <source>
        <dbReference type="SAM" id="MobiDB-lite"/>
    </source>
</evidence>
<keyword evidence="1" id="KW-0175">Coiled coil</keyword>
<protein>
    <submittedName>
        <fullName evidence="3">Uncharacterized protein</fullName>
    </submittedName>
</protein>
<comment type="caution">
    <text evidence="3">The sequence shown here is derived from an EMBL/GenBank/DDBJ whole genome shotgun (WGS) entry which is preliminary data.</text>
</comment>
<sequence>MSDTEFNTPSKNGSDDSLADGLISLKLSNKKSSATTPRTRTNSKTEGSGRKPSLSPKKSMRFNIATNAINRDFDEILEQENEGVRSDEVASVSSTIVNNSNNEQAKPRTSVSSNKLEFKPANTSNDMESLFLELAKRQRLVSELQLQLTEAERKLKEWEQYCQNVMNGQTGNNNSSSNNILNSKNSSTATQGNNNSNGNNHGEHSASEVFNRWTSKLKATTDELLALAHHNSTETEEINTKKNEANQATNNNKSNNINQKEPEQHNTGFFQASLGKFTNIIQEFYEDEDDEKERLQHEKELKEKEEGKKTDTASKEENNEDDTNKSNIFDKLKNKLSEFTVYNEDDEREFDESRKVAKSESMNFELVDHSGVSIDGIHNYSRDLSDS</sequence>
<feature type="compositionally biased region" description="Low complexity" evidence="2">
    <location>
        <begin position="172"/>
        <end position="200"/>
    </location>
</feature>
<feature type="compositionally biased region" description="Low complexity" evidence="2">
    <location>
        <begin position="245"/>
        <end position="259"/>
    </location>
</feature>